<name>A0A645JCW7_9ZZZZ</name>
<evidence type="ECO:0000313" key="1">
    <source>
        <dbReference type="EMBL" id="MPN61012.1"/>
    </source>
</evidence>
<proteinExistence type="predicted"/>
<organism evidence="1">
    <name type="scientific">bioreactor metagenome</name>
    <dbReference type="NCBI Taxonomy" id="1076179"/>
    <lineage>
        <taxon>unclassified sequences</taxon>
        <taxon>metagenomes</taxon>
        <taxon>ecological metagenomes</taxon>
    </lineage>
</organism>
<comment type="caution">
    <text evidence="1">The sequence shown here is derived from an EMBL/GenBank/DDBJ whole genome shotgun (WGS) entry which is preliminary data.</text>
</comment>
<reference evidence="1" key="1">
    <citation type="submission" date="2019-08" db="EMBL/GenBank/DDBJ databases">
        <authorList>
            <person name="Kucharzyk K."/>
            <person name="Murdoch R.W."/>
            <person name="Higgins S."/>
            <person name="Loffler F."/>
        </authorList>
    </citation>
    <scope>NUCLEOTIDE SEQUENCE</scope>
</reference>
<dbReference type="EMBL" id="VSSQ01137044">
    <property type="protein sequence ID" value="MPN61012.1"/>
    <property type="molecule type" value="Genomic_DNA"/>
</dbReference>
<sequence>MMKKKENIKLSRFITNLMCKVKEYSIDFSNHVYGEINAILKQ</sequence>
<gene>
    <name evidence="1" type="ORF">SDC9_208746</name>
</gene>
<protein>
    <submittedName>
        <fullName evidence="1">Uncharacterized protein</fullName>
    </submittedName>
</protein>
<dbReference type="AlphaFoldDB" id="A0A645JCW7"/>
<accession>A0A645JCW7</accession>